<evidence type="ECO:0000313" key="2">
    <source>
        <dbReference type="Proteomes" id="UP000249819"/>
    </source>
</evidence>
<proteinExistence type="predicted"/>
<dbReference type="EMBL" id="QLMA01000007">
    <property type="protein sequence ID" value="RAJ77334.1"/>
    <property type="molecule type" value="Genomic_DNA"/>
</dbReference>
<evidence type="ECO:0000313" key="1">
    <source>
        <dbReference type="EMBL" id="RAJ77334.1"/>
    </source>
</evidence>
<organism evidence="1 2">
    <name type="scientific">Chitinophaga dinghuensis</name>
    <dbReference type="NCBI Taxonomy" id="1539050"/>
    <lineage>
        <taxon>Bacteria</taxon>
        <taxon>Pseudomonadati</taxon>
        <taxon>Bacteroidota</taxon>
        <taxon>Chitinophagia</taxon>
        <taxon>Chitinophagales</taxon>
        <taxon>Chitinophagaceae</taxon>
        <taxon>Chitinophaga</taxon>
    </lineage>
</organism>
<name>A0A327VSB9_9BACT</name>
<comment type="caution">
    <text evidence="1">The sequence shown here is derived from an EMBL/GenBank/DDBJ whole genome shotgun (WGS) entry which is preliminary data.</text>
</comment>
<dbReference type="Proteomes" id="UP000249819">
    <property type="component" value="Unassembled WGS sequence"/>
</dbReference>
<protein>
    <submittedName>
        <fullName evidence="1">Uncharacterized protein</fullName>
    </submittedName>
</protein>
<accession>A0A327VSB9</accession>
<keyword evidence="2" id="KW-1185">Reference proteome</keyword>
<dbReference type="AlphaFoldDB" id="A0A327VSB9"/>
<gene>
    <name evidence="1" type="ORF">CLV59_107101</name>
</gene>
<sequence length="292" mass="32647">MPAICFFPILCNEKLSYMSNLSNIGFILTSQEDLRPLVENTYAKSTVIATAIGNYHVYTDDSNAQIWHQFDKEQNWLAFNPQYKGKSRRKVELTATMSSEEYPMEGSFHGWAVEENAGEYQQVYPFVFETPDYAIFAAIPLPSVVTIQLTAFANELSIFDSLTSFENAQDGEFKMAAQSFIPSGLFSTSEDETSSASKAYGFFAGTIKEWEKKRNTITGNHFYWMLVETLGGEIDIVADERFFEAPPVIGGVVQGNFWLCGQILNAPTEETSASAAPSAKEKKGFFSRLFGK</sequence>
<reference evidence="1 2" key="1">
    <citation type="submission" date="2018-06" db="EMBL/GenBank/DDBJ databases">
        <title>Genomic Encyclopedia of Archaeal and Bacterial Type Strains, Phase II (KMG-II): from individual species to whole genera.</title>
        <authorList>
            <person name="Goeker M."/>
        </authorList>
    </citation>
    <scope>NUCLEOTIDE SEQUENCE [LARGE SCALE GENOMIC DNA]</scope>
    <source>
        <strain evidence="1 2">DSM 29821</strain>
    </source>
</reference>